<sequence length="136" mass="14720">MKEQEVLKFLAAGTHLGGTNLDSQMEQYICKGKSGGIRIWHSVQQYWRAVLKFAAATGATPPAGGFTPGTFTNQIQAAPRSRSRDSWWLRIPGLSTSLSGGANANLPAFALCDTTLLRALWSLPSLSTTRALTQRL</sequence>
<dbReference type="AlphaFoldDB" id="L5LDV7"/>
<dbReference type="InterPro" id="IPR023591">
    <property type="entry name" value="Ribosomal_uS2_flav_dom_sf"/>
</dbReference>
<keyword evidence="1 3" id="KW-0689">Ribosomal protein</keyword>
<dbReference type="Gene3D" id="3.40.50.10490">
    <property type="entry name" value="Glucose-6-phosphate isomerase like protein, domain 1"/>
    <property type="match status" value="2"/>
</dbReference>
<dbReference type="Proteomes" id="UP000010556">
    <property type="component" value="Unassembled WGS sequence"/>
</dbReference>
<dbReference type="PANTHER" id="PTHR11489">
    <property type="entry name" value="40S RIBOSOMAL PROTEIN SA"/>
    <property type="match status" value="1"/>
</dbReference>
<evidence type="ECO:0000313" key="3">
    <source>
        <dbReference type="EMBL" id="ELK24509.1"/>
    </source>
</evidence>
<dbReference type="GO" id="GO:0015935">
    <property type="term" value="C:small ribosomal subunit"/>
    <property type="evidence" value="ECO:0007669"/>
    <property type="project" value="InterPro"/>
</dbReference>
<evidence type="ECO:0000313" key="4">
    <source>
        <dbReference type="Proteomes" id="UP000010556"/>
    </source>
</evidence>
<dbReference type="InterPro" id="IPR018130">
    <property type="entry name" value="Ribosomal_uS2_CS"/>
</dbReference>
<keyword evidence="4" id="KW-1185">Reference proteome</keyword>
<dbReference type="PROSITE" id="PS00962">
    <property type="entry name" value="RIBOSOMAL_S2_1"/>
    <property type="match status" value="1"/>
</dbReference>
<dbReference type="EMBL" id="KB112835">
    <property type="protein sequence ID" value="ELK24509.1"/>
    <property type="molecule type" value="Genomic_DNA"/>
</dbReference>
<name>L5LDV7_MYODS</name>
<dbReference type="GO" id="GO:0003735">
    <property type="term" value="F:structural constituent of ribosome"/>
    <property type="evidence" value="ECO:0007669"/>
    <property type="project" value="InterPro"/>
</dbReference>
<dbReference type="InterPro" id="IPR005707">
    <property type="entry name" value="Ribosomal_uS2_euk/arc"/>
</dbReference>
<keyword evidence="2" id="KW-0687">Ribonucleoprotein</keyword>
<protein>
    <submittedName>
        <fullName evidence="3">40S ribosomal protein SA</fullName>
    </submittedName>
</protein>
<evidence type="ECO:0000256" key="2">
    <source>
        <dbReference type="ARBA" id="ARBA00023274"/>
    </source>
</evidence>
<organism evidence="3 4">
    <name type="scientific">Myotis davidii</name>
    <name type="common">David's myotis</name>
    <dbReference type="NCBI Taxonomy" id="225400"/>
    <lineage>
        <taxon>Eukaryota</taxon>
        <taxon>Metazoa</taxon>
        <taxon>Chordata</taxon>
        <taxon>Craniata</taxon>
        <taxon>Vertebrata</taxon>
        <taxon>Euteleostomi</taxon>
        <taxon>Mammalia</taxon>
        <taxon>Eutheria</taxon>
        <taxon>Laurasiatheria</taxon>
        <taxon>Chiroptera</taxon>
        <taxon>Yangochiroptera</taxon>
        <taxon>Vespertilionidae</taxon>
        <taxon>Myotis</taxon>
    </lineage>
</organism>
<accession>L5LDV7</accession>
<reference evidence="4" key="1">
    <citation type="journal article" date="2013" name="Science">
        <title>Comparative analysis of bat genomes provides insight into the evolution of flight and immunity.</title>
        <authorList>
            <person name="Zhang G."/>
            <person name="Cowled C."/>
            <person name="Shi Z."/>
            <person name="Huang Z."/>
            <person name="Bishop-Lilly K.A."/>
            <person name="Fang X."/>
            <person name="Wynne J.W."/>
            <person name="Xiong Z."/>
            <person name="Baker M.L."/>
            <person name="Zhao W."/>
            <person name="Tachedjian M."/>
            <person name="Zhu Y."/>
            <person name="Zhou P."/>
            <person name="Jiang X."/>
            <person name="Ng J."/>
            <person name="Yang L."/>
            <person name="Wu L."/>
            <person name="Xiao J."/>
            <person name="Feng Y."/>
            <person name="Chen Y."/>
            <person name="Sun X."/>
            <person name="Zhang Y."/>
            <person name="Marsh G.A."/>
            <person name="Crameri G."/>
            <person name="Broder C.C."/>
            <person name="Frey K.G."/>
            <person name="Wang L.F."/>
            <person name="Wang J."/>
        </authorList>
    </citation>
    <scope>NUCLEOTIDE SEQUENCE [LARGE SCALE GENOMIC DNA]</scope>
</reference>
<dbReference type="SUPFAM" id="SSF52313">
    <property type="entry name" value="Ribosomal protein S2"/>
    <property type="match status" value="1"/>
</dbReference>
<evidence type="ECO:0000256" key="1">
    <source>
        <dbReference type="ARBA" id="ARBA00022980"/>
    </source>
</evidence>
<proteinExistence type="predicted"/>
<dbReference type="GO" id="GO:0006412">
    <property type="term" value="P:translation"/>
    <property type="evidence" value="ECO:0007669"/>
    <property type="project" value="InterPro"/>
</dbReference>
<gene>
    <name evidence="3" type="ORF">MDA_GLEAN10012970</name>
</gene>